<dbReference type="InterPro" id="IPR026847">
    <property type="entry name" value="VPS13"/>
</dbReference>
<evidence type="ECO:0000313" key="8">
    <source>
        <dbReference type="EMBL" id="KAJ0968632.1"/>
    </source>
</evidence>
<feature type="domain" description="Intermembrane lipid transfer protein VPS13-like C-terminal" evidence="7">
    <location>
        <begin position="3330"/>
        <end position="3399"/>
    </location>
</feature>
<dbReference type="PANTHER" id="PTHR16166:SF143">
    <property type="entry name" value="PROTEIN SORTING-ASSOCIATED PROTEIN, PUTATIVE (DUF1162)-RELATED"/>
    <property type="match status" value="1"/>
</dbReference>
<evidence type="ECO:0000256" key="4">
    <source>
        <dbReference type="SAM" id="MobiDB-lite"/>
    </source>
</evidence>
<feature type="domain" description="Chorein N-terminal" evidence="5">
    <location>
        <begin position="1"/>
        <end position="565"/>
    </location>
</feature>
<evidence type="ECO:0000313" key="9">
    <source>
        <dbReference type="Proteomes" id="UP001085076"/>
    </source>
</evidence>
<evidence type="ECO:0000259" key="7">
    <source>
        <dbReference type="Pfam" id="PF25037"/>
    </source>
</evidence>
<organism evidence="8 9">
    <name type="scientific">Dioscorea zingiberensis</name>
    <dbReference type="NCBI Taxonomy" id="325984"/>
    <lineage>
        <taxon>Eukaryota</taxon>
        <taxon>Viridiplantae</taxon>
        <taxon>Streptophyta</taxon>
        <taxon>Embryophyta</taxon>
        <taxon>Tracheophyta</taxon>
        <taxon>Spermatophyta</taxon>
        <taxon>Magnoliopsida</taxon>
        <taxon>Liliopsida</taxon>
        <taxon>Dioscoreales</taxon>
        <taxon>Dioscoreaceae</taxon>
        <taxon>Dioscorea</taxon>
    </lineage>
</organism>
<evidence type="ECO:0008006" key="10">
    <source>
        <dbReference type="Google" id="ProtNLM"/>
    </source>
</evidence>
<feature type="domain" description="Vacuolar protein sorting-associated protein 13 VPS13 adaptor binding" evidence="6">
    <location>
        <begin position="2495"/>
        <end position="2743"/>
    </location>
</feature>
<proteinExistence type="inferred from homology"/>
<sequence length="3507" mass="393034">MFEGVVSQVLAGYLGRYIKGIQKEQLKIGIWNEEILLEKVELILEAFDYLQLPFTLKNGRVGKLSIRIPWKKLGWDPIIVVLEDVFVCACQREDSEWSSESVRKRELAGKMAKLNAVELAKFSKRVSDDQAGPSFISYISAKILDNIQVSIRNVHVIYIDSHIDLKQFVFGLRFSSLTVMTDSRKHVSSVSTVGKSRGSQVYKLIEISNLALYCNSLGGDQNLPLNGDAGSGQFYCDVKLDYEGFDYLVDPFDVTVSLLVNKAGKSDGAPQYAINADLNTLILSLNEIQLQQILSLWDYFTVCKLREKYGRYRPPYKSLSEKINGWQRVWWNYALESVLADVRQKLQKTSWSNFGKRINDRRKYVDLYRRKLELLQQDQLVDKDILEELDKMDKECDIEDILNYRTIAEQQLQELHLNSKSSKSGPTDPISTEEKQFNSEHSYGRARGWLNWLSLGMLGAGGTADSNSFAGVISDDIIKDIYEAAEFHPMLTANEDSSERDGFCLVSLKSSINQVVASIGSKISDRKTAEFMFVGISAECKYWDGSASIVALINSLKIINPHDENAILTCKQELFQVGLLKEALPFIGIHVKIPKLAKKSVKVVLQPFETTYDLDFFLGILHFYDLMASFQFQHNRVLQSLNELENFGTRLQAKTEYIVYSHKRLTWDVAFHNITIRFPLKDKAWEDLMMVGALAFRSRPVHANNLGLLDNDDDGNSHLSKAFQVDSTHSKSLNFQEFYDQFEIALTSFEVKLSKSSIPSSVSVVESLDATVVVSMCIFLDEPTFKQLEADLFLPSFVMHFSKERFDALAEVFVKSSNGKSDQVAYSTNNDKPEPFRFSFSIKLDHVNFHVNFEDDGENIPNASFLLGGMNIRYSLQEYTDVWVLVKLLKADALNLKGESDSNILCSSTNCSDREVQVEHIGVSQPGSTYSESSFHEGCFELHYQAAQDGTGVHHEYSICMNDIELHIYPRFIGLLQKFCDRLFEHGIPSSPTSLNNSHEPSQGYDNKTVYTKYSNFGFSNYSFSESSISVGIPVDYFPFLTTYHSCLVSSIGDLLNPYAPGSKSLYANDGQFVKSARKWSRPKNHSARKFQNCTALVDPSMTTANSYPLILDVKIDGLRVHFHDSSCILGTVMVPKSMASFTVQGADCWDMLSSIDGLVLSSSWSPPNIHEPLWGPISSVISPVLNVRVRKELGEATCPVTEVSIGVQHVSCILPSEYLAMLMGYFSLPDWNAKENGLCHNKDEKFVNFQDSRISISYKVEILDSVVILPMESLTDRFLQLDLPQIYFSFIPSCNLPVVDMYFPLEHTGKTADERVDSINVFGRRVCLSLMLSGIDEKFLFKFDGCNPLRNFPIISELDAGLWIRIPCETNNSGEQSTSIMMKADVCNLNAQAECFSVGLEAAICVIEQLSTVGKESEFFKVDVFQFLQLKKHWKNSNDIIVAIPSESLTYVALSFGSLSLKLSRMNTKCSSSGVVAKADMQLNLSALLRNEKLQTLDVNISALSLHSFESSALLLSFIPDDTVSSHLCINFSGSHGKNELVISGPRFDVWLYFPIWKDVIDLLFSCTSVLNNTSSTSSGSSSPQNQARVDSESAFSSSFPECGIEDKVVLTLKSENVLIYFHLPLSDKEEHHKKSEAPEMVDVIPSFEPTKRKLLKFTLRGKSVELVICTNHLRLKCTIEKLRALLETIHSNDVTLVPFLRISKIGVELCRRPGNLGDFFAKIQAESLDMGLSHKIIKFLGHSQFIFPETSSSPIYCHCVDVDVHLKKSSILLSDGRWSPHGPILELLMQNLLLKFNQTGDIMEGSIMSDLLINYNNIDKVVWEPFVEPWSFQSNIRRKAGGDAILNTSRNSEIYIKSTRQLNLNITEPLVEAFFRVNTIITDALSNKGSDELSESWGANGFQNIDDMHTRRYAPYILRNDTSLPLSFHVSCGPNKRDDVDSFSIRNGKLLQPGVSVPIYVEENQAEHVYQRTTIHSSERLIDKTMSGVAHHMISIQFDGTSGPSQPMSMDLVGLSYFEVNFSNHMSSAAEVERDENTSGYNRKSGESNISDLNNGLVVPVVFEVSIHQYSKMIRIYSTVLLINTTVVPLEIRFDIPFGVSPKILDPILPGQEFPLPLHLAEAGRIRWRPAGTCYLWSETHSLSNILSHGNRLGFLKPFVCYPSHPNSDPFRCCMSVHHISLGPAYKGKDSCLDKSANGWPAVKGSGHRIQNPDLTKTRFIRQVRLTTPFLVKNYLPVDLSLTVDCGGVAHPVSASKEDTASVFYVDSTHELGVTFNMRGFRPTCSKFPRAESFIAMTKFNGSKFQFSEILTFNSDTSDCSICVTIDKAMDSFSGAREICLSVPYLLYNCTGLSLTIIDGNHEKKGCPQVIPSSYYLCGQEQLLAKKHGLAFLCSEMESHPRALEHKNFVYPFSTNRTLSTIKTAYLYDHKRLRRDFASPVSDWHSCDPDGKLPVVKPKDFHHSGGSGSEINSLPLSETLGSGSDLQNMDGKMVEGHMYAPSDQNSSPELMVKLSAALPQCGMEITSNRTWSSSFSLVPASGSASVSIPQPWASGAFLISVTSIPVDGELSRRTRAITFQPRYVICNACKRDLCYKQKGTNYFYGLCAGQHSHLHWSDTARELLVSIRFNEPGWQWSGSFLPDCLGDTQVKMLNYVSGALNMVRAEVRNAGLAINDNIRRSSNGTSMTQLILLSDDETGFMPYRIDNFSMERLRIYQQRCQNFETSVNPYTSCQYAWDEPCYPHRLVVEVPGERILGTFSLDDTREYMPIFLPSTSDKPDRRFHVSITAEGAIKVFSIVDLNCHVGKDVKGTGFFGLKEKREVNQKQQCEDDFNEMITLHLPFVGVSLMNSSPQELVFASVKDATILLFQSLDQQKFLFQIISLQIDNQLPDTPYPIMLTFNNELSGRSSNYLKSKENLVRVQNENVNSACDGALESIFYLTAARWRRPDPSLISFEYVNLWLAPLCIELDEQIVSSLLDFIRTISSRLQSRTIQNDFQLQTLEYSMSSIREFLPTVHDYEQGKYSLLGISKFLETKSNLSLPSVAPVGAPWQHIYLLARRQKKIYIELFELAPIKLSISFSSSPWMVRNETRAETEPFSRVSGASFQRGLMALIDVEGVPVHLRQLTLEHLMASKESIQEILTRHYTRQLLHEIYKVFGSAGVIGNPMGFARNVGVGIKDFLSVSTQGVVQSPSGLFTGIAQGSKSLLSNTVYAMSSATTQFSKAAHKGIVALAFHEHTSNMDGQQKGLDSGNKGLVNEFLEGLTGLLQSPIRGAEKHGLPGVLSGIAMGTAGLVARPMASILEAMGKAAQSIRNRSSPHQSNRLRVRFPRPLSRELPLLPYSWEEAIGVSVLLQADESRLKDEGLIMCKELKQEGKFIIITDRLLLVVWSSQLVGFRSSKFSGVATDPGWVIETEMSLESVVHIDREEETVNIVGSNLLSQQTKGGTKNRPWSPPLSAPLFQICVDMPNEEEAMGVLQLLVSTIEQGREQKRAVHVLHRRNLR</sequence>
<feature type="compositionally biased region" description="Polar residues" evidence="4">
    <location>
        <begin position="2471"/>
        <end position="2489"/>
    </location>
</feature>
<reference evidence="8" key="1">
    <citation type="submission" date="2021-03" db="EMBL/GenBank/DDBJ databases">
        <authorList>
            <person name="Li Z."/>
            <person name="Yang C."/>
        </authorList>
    </citation>
    <scope>NUCLEOTIDE SEQUENCE</scope>
    <source>
        <strain evidence="8">Dzin_1.0</strain>
        <tissue evidence="8">Leaf</tissue>
    </source>
</reference>
<dbReference type="InterPro" id="IPR026854">
    <property type="entry name" value="VPS13_N"/>
</dbReference>
<accession>A0A9D5C8G3</accession>
<dbReference type="Pfam" id="PF25036">
    <property type="entry name" value="VPS13_VAB"/>
    <property type="match status" value="2"/>
</dbReference>
<evidence type="ECO:0000259" key="6">
    <source>
        <dbReference type="Pfam" id="PF25036"/>
    </source>
</evidence>
<dbReference type="InterPro" id="IPR009543">
    <property type="entry name" value="VPS13_VAB"/>
</dbReference>
<feature type="domain" description="Vacuolar protein sorting-associated protein 13 VPS13 adaptor binding" evidence="6">
    <location>
        <begin position="2064"/>
        <end position="2361"/>
    </location>
</feature>
<protein>
    <recommendedName>
        <fullName evidence="10">Vacuolar protein sorting-associated protein</fullName>
    </recommendedName>
</protein>
<comment type="caution">
    <text evidence="8">The sequence shown here is derived from an EMBL/GenBank/DDBJ whole genome shotgun (WGS) entry which is preliminary data.</text>
</comment>
<dbReference type="PANTHER" id="PTHR16166">
    <property type="entry name" value="VACUOLAR PROTEIN SORTING-ASSOCIATED PROTEIN VPS13"/>
    <property type="match status" value="1"/>
</dbReference>
<comment type="similarity">
    <text evidence="1">Belongs to the VPS13 family.</text>
</comment>
<evidence type="ECO:0000256" key="1">
    <source>
        <dbReference type="ARBA" id="ARBA00006545"/>
    </source>
</evidence>
<dbReference type="OrthoDB" id="428159at2759"/>
<dbReference type="GO" id="GO:0045053">
    <property type="term" value="P:protein retention in Golgi apparatus"/>
    <property type="evidence" value="ECO:0007669"/>
    <property type="project" value="TreeGrafter"/>
</dbReference>
<dbReference type="EMBL" id="JAGGNH010000007">
    <property type="protein sequence ID" value="KAJ0968632.1"/>
    <property type="molecule type" value="Genomic_DNA"/>
</dbReference>
<dbReference type="Proteomes" id="UP001085076">
    <property type="component" value="Miscellaneous, Linkage group lg07"/>
</dbReference>
<dbReference type="GO" id="GO:0006623">
    <property type="term" value="P:protein targeting to vacuole"/>
    <property type="evidence" value="ECO:0007669"/>
    <property type="project" value="TreeGrafter"/>
</dbReference>
<name>A0A9D5C8G3_9LILI</name>
<dbReference type="InterPro" id="IPR056748">
    <property type="entry name" value="VPS13-like_C"/>
</dbReference>
<dbReference type="Pfam" id="PF12624">
    <property type="entry name" value="VPS13_N"/>
    <property type="match status" value="1"/>
</dbReference>
<gene>
    <name evidence="8" type="ORF">J5N97_025549</name>
</gene>
<dbReference type="GO" id="GO:0006869">
    <property type="term" value="P:lipid transport"/>
    <property type="evidence" value="ECO:0007669"/>
    <property type="project" value="UniProtKB-KW"/>
</dbReference>
<reference evidence="8" key="2">
    <citation type="journal article" date="2022" name="Hortic Res">
        <title>The genome of Dioscorea zingiberensis sheds light on the biosynthesis, origin and evolution of the medicinally important diosgenin saponins.</title>
        <authorList>
            <person name="Li Y."/>
            <person name="Tan C."/>
            <person name="Li Z."/>
            <person name="Guo J."/>
            <person name="Li S."/>
            <person name="Chen X."/>
            <person name="Wang C."/>
            <person name="Dai X."/>
            <person name="Yang H."/>
            <person name="Song W."/>
            <person name="Hou L."/>
            <person name="Xu J."/>
            <person name="Tong Z."/>
            <person name="Xu A."/>
            <person name="Yuan X."/>
            <person name="Wang W."/>
            <person name="Yang Q."/>
            <person name="Chen L."/>
            <person name="Sun Z."/>
            <person name="Wang K."/>
            <person name="Pan B."/>
            <person name="Chen J."/>
            <person name="Bao Y."/>
            <person name="Liu F."/>
            <person name="Qi X."/>
            <person name="Gang D.R."/>
            <person name="Wen J."/>
            <person name="Li J."/>
        </authorList>
    </citation>
    <scope>NUCLEOTIDE SEQUENCE</scope>
    <source>
        <strain evidence="8">Dzin_1.0</strain>
    </source>
</reference>
<keyword evidence="2" id="KW-0813">Transport</keyword>
<keyword evidence="3" id="KW-0445">Lipid transport</keyword>
<evidence type="ECO:0000259" key="5">
    <source>
        <dbReference type="Pfam" id="PF12624"/>
    </source>
</evidence>
<feature type="region of interest" description="Disordered" evidence="4">
    <location>
        <begin position="2458"/>
        <end position="2490"/>
    </location>
</feature>
<keyword evidence="9" id="KW-1185">Reference proteome</keyword>
<evidence type="ECO:0000256" key="2">
    <source>
        <dbReference type="ARBA" id="ARBA00022448"/>
    </source>
</evidence>
<evidence type="ECO:0000256" key="3">
    <source>
        <dbReference type="ARBA" id="ARBA00023055"/>
    </source>
</evidence>
<dbReference type="Pfam" id="PF25037">
    <property type="entry name" value="VPS13_C"/>
    <property type="match status" value="1"/>
</dbReference>